<evidence type="ECO:0000256" key="2">
    <source>
        <dbReference type="PROSITE-ProRule" id="PRU00169"/>
    </source>
</evidence>
<dbReference type="Gene3D" id="3.60.40.10">
    <property type="entry name" value="PPM-type phosphatase domain"/>
    <property type="match status" value="1"/>
</dbReference>
<evidence type="ECO:0000313" key="5">
    <source>
        <dbReference type="EMBL" id="MBD1389825.1"/>
    </source>
</evidence>
<comment type="caution">
    <text evidence="5">The sequence shown here is derived from an EMBL/GenBank/DDBJ whole genome shotgun (WGS) entry which is preliminary data.</text>
</comment>
<dbReference type="InterPro" id="IPR011006">
    <property type="entry name" value="CheY-like_superfamily"/>
</dbReference>
<dbReference type="GO" id="GO:0000160">
    <property type="term" value="P:phosphorelay signal transduction system"/>
    <property type="evidence" value="ECO:0007669"/>
    <property type="project" value="InterPro"/>
</dbReference>
<dbReference type="PANTHER" id="PTHR44591:SF3">
    <property type="entry name" value="RESPONSE REGULATORY DOMAIN-CONTAINING PROTEIN"/>
    <property type="match status" value="1"/>
</dbReference>
<dbReference type="SMART" id="SM00448">
    <property type="entry name" value="REC"/>
    <property type="match status" value="1"/>
</dbReference>
<keyword evidence="3" id="KW-0175">Coiled coil</keyword>
<dbReference type="InterPro" id="IPR050595">
    <property type="entry name" value="Bact_response_regulator"/>
</dbReference>
<organism evidence="5 6">
    <name type="scientific">Neiella litorisoli</name>
    <dbReference type="NCBI Taxonomy" id="2771431"/>
    <lineage>
        <taxon>Bacteria</taxon>
        <taxon>Pseudomonadati</taxon>
        <taxon>Pseudomonadota</taxon>
        <taxon>Gammaproteobacteria</taxon>
        <taxon>Alteromonadales</taxon>
        <taxon>Echinimonadaceae</taxon>
        <taxon>Neiella</taxon>
    </lineage>
</organism>
<sequence>MSDSTINLGRILVVDSDPAYRLQCFEIFSAYGYEVELAESVAEGLDCFYDRRPLAIFCELDLADTKGVELLKTIRQSDKTTPFVVLAQEANMAGALSALRYGAQDFITKPLPDPSILLHTLQGLLINDEQQQQDELEIAISELRYNRDELRRDQAMASLFQASLLPQQQFDIGRFRISWRMPLKPTPNRYFLDVFALSERHTSFYIADFGDDPVEAAFASGALKVVFNEALREFNHQSANMLQHPEQVMSWARYYLNSLNLKETPSLVYGLLDAKNGRMKWASAAFDKGPYVWFDAATQALADPGPSLHNSIAQPPVYNCNEFAVDEQRPLVFSHLPEQQLLAIAQQPTSVKLPVPVSDMLAQPLANKVAGDVFSLVVGRHS</sequence>
<evidence type="ECO:0000256" key="1">
    <source>
        <dbReference type="ARBA" id="ARBA00022553"/>
    </source>
</evidence>
<gene>
    <name evidence="5" type="ORF">IC617_10335</name>
</gene>
<dbReference type="PROSITE" id="PS50110">
    <property type="entry name" value="RESPONSE_REGULATORY"/>
    <property type="match status" value="1"/>
</dbReference>
<dbReference type="EMBL" id="JACXAF010000012">
    <property type="protein sequence ID" value="MBD1389825.1"/>
    <property type="molecule type" value="Genomic_DNA"/>
</dbReference>
<evidence type="ECO:0000259" key="4">
    <source>
        <dbReference type="PROSITE" id="PS50110"/>
    </source>
</evidence>
<evidence type="ECO:0000256" key="3">
    <source>
        <dbReference type="SAM" id="Coils"/>
    </source>
</evidence>
<dbReference type="Pfam" id="PF00072">
    <property type="entry name" value="Response_reg"/>
    <property type="match status" value="1"/>
</dbReference>
<reference evidence="5" key="1">
    <citation type="submission" date="2020-09" db="EMBL/GenBank/DDBJ databases">
        <title>A novel bacterium of genus Neiella, isolated from South China Sea.</title>
        <authorList>
            <person name="Huang H."/>
            <person name="Mo K."/>
            <person name="Hu Y."/>
        </authorList>
    </citation>
    <scope>NUCLEOTIDE SEQUENCE</scope>
    <source>
        <strain evidence="5">HB171785</strain>
    </source>
</reference>
<proteinExistence type="predicted"/>
<dbReference type="Proteomes" id="UP000638014">
    <property type="component" value="Unassembled WGS sequence"/>
</dbReference>
<dbReference type="InterPro" id="IPR001789">
    <property type="entry name" value="Sig_transdc_resp-reg_receiver"/>
</dbReference>
<feature type="coiled-coil region" evidence="3">
    <location>
        <begin position="126"/>
        <end position="153"/>
    </location>
</feature>
<feature type="domain" description="Response regulatory" evidence="4">
    <location>
        <begin position="10"/>
        <end position="124"/>
    </location>
</feature>
<protein>
    <submittedName>
        <fullName evidence="5">Response regulator</fullName>
    </submittedName>
</protein>
<keyword evidence="1" id="KW-0597">Phosphoprotein</keyword>
<dbReference type="PANTHER" id="PTHR44591">
    <property type="entry name" value="STRESS RESPONSE REGULATOR PROTEIN 1"/>
    <property type="match status" value="1"/>
</dbReference>
<comment type="caution">
    <text evidence="2">Lacks conserved residue(s) required for the propagation of feature annotation.</text>
</comment>
<name>A0A8J6QHM0_9GAMM</name>
<dbReference type="RefSeq" id="WP_191144921.1">
    <property type="nucleotide sequence ID" value="NZ_JACXAF010000012.1"/>
</dbReference>
<keyword evidence="6" id="KW-1185">Reference proteome</keyword>
<accession>A0A8J6QHM0</accession>
<dbReference type="Gene3D" id="3.40.50.2300">
    <property type="match status" value="1"/>
</dbReference>
<dbReference type="SUPFAM" id="SSF52172">
    <property type="entry name" value="CheY-like"/>
    <property type="match status" value="1"/>
</dbReference>
<dbReference type="InterPro" id="IPR036457">
    <property type="entry name" value="PPM-type-like_dom_sf"/>
</dbReference>
<evidence type="ECO:0000313" key="6">
    <source>
        <dbReference type="Proteomes" id="UP000638014"/>
    </source>
</evidence>
<dbReference type="AlphaFoldDB" id="A0A8J6QHM0"/>